<accession>A0A075JGJ5</accession>
<dbReference type="OrthoDB" id="4350726at2"/>
<proteinExistence type="predicted"/>
<evidence type="ECO:0000313" key="2">
    <source>
        <dbReference type="Proteomes" id="UP000027986"/>
    </source>
</evidence>
<sequence>MNPALERIVNWLRVSYPTGVPERDYQPLLALMRRRLSPEEMHELGNHLVADGLVPADRVDVGVGITKVTQELPSPQEMDRVLDHLHECGFPLHDEFD</sequence>
<dbReference type="Pfam" id="PF11829">
    <property type="entry name" value="DUF3349"/>
    <property type="match status" value="1"/>
</dbReference>
<dbReference type="RefSeq" id="WP_038568583.1">
    <property type="nucleotide sequence ID" value="NZ_CAKZHM010000144.1"/>
</dbReference>
<dbReference type="KEGG" id="dni:HX89_08710"/>
<dbReference type="EMBL" id="CP008889">
    <property type="protein sequence ID" value="AIF41009.1"/>
    <property type="molecule type" value="Genomic_DNA"/>
</dbReference>
<dbReference type="AlphaFoldDB" id="A0A075JGJ5"/>
<dbReference type="eggNOG" id="ENOG5033260">
    <property type="taxonomic scope" value="Bacteria"/>
</dbReference>
<dbReference type="GeneID" id="41841222"/>
<dbReference type="Gene3D" id="1.10.150.430">
    <property type="entry name" value="DUF3349, helical bundle"/>
    <property type="match status" value="1"/>
</dbReference>
<reference evidence="1 2" key="1">
    <citation type="submission" date="2014-07" db="EMBL/GenBank/DDBJ databases">
        <title>Genome Sequencing of Dermacoccus nishinomiyaensis.</title>
        <authorList>
            <person name="Hong K.W."/>
            <person name="Chan K.G."/>
        </authorList>
    </citation>
    <scope>NUCLEOTIDE SEQUENCE [LARGE SCALE GENOMIC DNA]</scope>
    <source>
        <strain evidence="1 2">M25</strain>
    </source>
</reference>
<organism evidence="1 2">
    <name type="scientific">Dermacoccus nishinomiyaensis</name>
    <dbReference type="NCBI Taxonomy" id="1274"/>
    <lineage>
        <taxon>Bacteria</taxon>
        <taxon>Bacillati</taxon>
        <taxon>Actinomycetota</taxon>
        <taxon>Actinomycetes</taxon>
        <taxon>Micrococcales</taxon>
        <taxon>Dermacoccaceae</taxon>
        <taxon>Dermacoccus</taxon>
    </lineage>
</organism>
<dbReference type="InterPro" id="IPR044918">
    <property type="entry name" value="DUF3349_helical"/>
</dbReference>
<name>A0A075JGJ5_9MICO</name>
<evidence type="ECO:0000313" key="1">
    <source>
        <dbReference type="EMBL" id="AIF41009.1"/>
    </source>
</evidence>
<dbReference type="Proteomes" id="UP000027986">
    <property type="component" value="Chromosome"/>
</dbReference>
<protein>
    <submittedName>
        <fullName evidence="1">Uncharacterized protein</fullName>
    </submittedName>
</protein>
<gene>
    <name evidence="1" type="ORF">HX89_08710</name>
</gene>
<dbReference type="InterPro" id="IPR021784">
    <property type="entry name" value="DUF3349"/>
</dbReference>
<dbReference type="STRING" id="1274.HX89_08710"/>
<keyword evidence="2" id="KW-1185">Reference proteome</keyword>
<dbReference type="HOGENOM" id="CLU_140987_1_0_11"/>